<accession>A0A0N7L6S8</accession>
<keyword evidence="2" id="KW-1185">Reference proteome</keyword>
<reference evidence="2" key="1">
    <citation type="submission" date="2014-09" db="EMBL/GenBank/DDBJ databases">
        <authorList>
            <person name="Sharma Rahul"/>
            <person name="Thines Marco"/>
        </authorList>
    </citation>
    <scope>NUCLEOTIDE SEQUENCE [LARGE SCALE GENOMIC DNA]</scope>
</reference>
<dbReference type="AlphaFoldDB" id="A0A0N7L6S8"/>
<evidence type="ECO:0000313" key="2">
    <source>
        <dbReference type="Proteomes" id="UP000054928"/>
    </source>
</evidence>
<dbReference type="GeneID" id="36396492"/>
<dbReference type="EMBL" id="CCYD01001551">
    <property type="protein sequence ID" value="CEG45115.1"/>
    <property type="molecule type" value="Genomic_DNA"/>
</dbReference>
<proteinExistence type="predicted"/>
<sequence>MNSTTVSIEVGCEEVEIKLITSAVFLTNAATGNLYGCVQCMLSALQYILSFKHKRLDSESYKNVISI</sequence>
<protein>
    <submittedName>
        <fullName evidence="1">Uncharacterized protein</fullName>
    </submittedName>
</protein>
<organism evidence="1 2">
    <name type="scientific">Plasmopara halstedii</name>
    <name type="common">Downy mildew of sunflower</name>
    <dbReference type="NCBI Taxonomy" id="4781"/>
    <lineage>
        <taxon>Eukaryota</taxon>
        <taxon>Sar</taxon>
        <taxon>Stramenopiles</taxon>
        <taxon>Oomycota</taxon>
        <taxon>Peronosporomycetes</taxon>
        <taxon>Peronosporales</taxon>
        <taxon>Peronosporaceae</taxon>
        <taxon>Plasmopara</taxon>
    </lineage>
</organism>
<evidence type="ECO:0000313" key="1">
    <source>
        <dbReference type="EMBL" id="CEG45115.1"/>
    </source>
</evidence>
<name>A0A0N7L6S8_PLAHL</name>
<dbReference type="RefSeq" id="XP_024581484.1">
    <property type="nucleotide sequence ID" value="XM_024715825.1"/>
</dbReference>
<dbReference type="Proteomes" id="UP000054928">
    <property type="component" value="Unassembled WGS sequence"/>
</dbReference>